<organism evidence="1 2">
    <name type="scientific">Faecalicatena orotica</name>
    <dbReference type="NCBI Taxonomy" id="1544"/>
    <lineage>
        <taxon>Bacteria</taxon>
        <taxon>Bacillati</taxon>
        <taxon>Bacillota</taxon>
        <taxon>Clostridia</taxon>
        <taxon>Lachnospirales</taxon>
        <taxon>Lachnospiraceae</taxon>
        <taxon>Faecalicatena</taxon>
    </lineage>
</organism>
<evidence type="ECO:0000313" key="2">
    <source>
        <dbReference type="Proteomes" id="UP000245845"/>
    </source>
</evidence>
<dbReference type="Proteomes" id="UP000245845">
    <property type="component" value="Unassembled WGS sequence"/>
</dbReference>
<reference evidence="1 2" key="1">
    <citation type="submission" date="2018-05" db="EMBL/GenBank/DDBJ databases">
        <title>The Hungate 1000. A catalogue of reference genomes from the rumen microbiome.</title>
        <authorList>
            <person name="Kelly W."/>
        </authorList>
    </citation>
    <scope>NUCLEOTIDE SEQUENCE [LARGE SCALE GENOMIC DNA]</scope>
    <source>
        <strain evidence="1 2">NLAE-zl-C242</strain>
    </source>
</reference>
<accession>A0A2Y9BBI1</accession>
<dbReference type="PANTHER" id="PTHR35810:SF1">
    <property type="entry name" value="CYTOPLASMIC PROTEIN"/>
    <property type="match status" value="1"/>
</dbReference>
<comment type="caution">
    <text evidence="1">The sequence shown here is derived from an EMBL/GenBank/DDBJ whole genome shotgun (WGS) entry which is preliminary data.</text>
</comment>
<sequence>MDVGKSNIIIYSTEDGLANIETTFDGDTVWWSKAQMAELFQRDRSVISKHIKNIFEEGELTKEGNVQIQTSQ</sequence>
<proteinExistence type="predicted"/>
<evidence type="ECO:0008006" key="3">
    <source>
        <dbReference type="Google" id="ProtNLM"/>
    </source>
</evidence>
<dbReference type="EMBL" id="QGDL01000001">
    <property type="protein sequence ID" value="PWJ32284.1"/>
    <property type="molecule type" value="Genomic_DNA"/>
</dbReference>
<dbReference type="AlphaFoldDB" id="A0A2Y9BBI1"/>
<name>A0A2Y9BBI1_9FIRM</name>
<protein>
    <recommendedName>
        <fullName evidence="3">Virulence protein RhuM family protein</fullName>
    </recommendedName>
</protein>
<keyword evidence="2" id="KW-1185">Reference proteome</keyword>
<gene>
    <name evidence="1" type="ORF">A8806_101572</name>
</gene>
<dbReference type="PANTHER" id="PTHR35810">
    <property type="entry name" value="CYTOPLASMIC PROTEIN-RELATED"/>
    <property type="match status" value="1"/>
</dbReference>
<evidence type="ECO:0000313" key="1">
    <source>
        <dbReference type="EMBL" id="PWJ32284.1"/>
    </source>
</evidence>